<gene>
    <name evidence="1" type="ORF">B5E91_03575</name>
</gene>
<comment type="caution">
    <text evidence="1">The sequence shown here is derived from an EMBL/GenBank/DDBJ whole genome shotgun (WGS) entry which is preliminary data.</text>
</comment>
<dbReference type="EMBL" id="NFLB01000003">
    <property type="protein sequence ID" value="OUQ05898.1"/>
    <property type="molecule type" value="Genomic_DNA"/>
</dbReference>
<organism evidence="1 2">
    <name type="scientific">Thomasclavelia spiroformis</name>
    <dbReference type="NCBI Taxonomy" id="29348"/>
    <lineage>
        <taxon>Bacteria</taxon>
        <taxon>Bacillati</taxon>
        <taxon>Bacillota</taxon>
        <taxon>Erysipelotrichia</taxon>
        <taxon>Erysipelotrichales</taxon>
        <taxon>Coprobacillaceae</taxon>
        <taxon>Thomasclavelia</taxon>
    </lineage>
</organism>
<evidence type="ECO:0000313" key="1">
    <source>
        <dbReference type="EMBL" id="OUQ05898.1"/>
    </source>
</evidence>
<evidence type="ECO:0000313" key="2">
    <source>
        <dbReference type="Proteomes" id="UP000196258"/>
    </source>
</evidence>
<proteinExistence type="predicted"/>
<name>A0A1Y4QKT3_9FIRM</name>
<reference evidence="2" key="1">
    <citation type="submission" date="2017-04" db="EMBL/GenBank/DDBJ databases">
        <title>Function of individual gut microbiota members based on whole genome sequencing of pure cultures obtained from chicken caecum.</title>
        <authorList>
            <person name="Medvecky M."/>
            <person name="Cejkova D."/>
            <person name="Polansky O."/>
            <person name="Karasova D."/>
            <person name="Kubasova T."/>
            <person name="Cizek A."/>
            <person name="Rychlik I."/>
        </authorList>
    </citation>
    <scope>NUCLEOTIDE SEQUENCE [LARGE SCALE GENOMIC DNA]</scope>
    <source>
        <strain evidence="2">An149</strain>
    </source>
</reference>
<accession>A0A1Y4QKT3</accession>
<dbReference type="AlphaFoldDB" id="A0A1Y4QKT3"/>
<sequence>MFVLHSAPKGHKNPQQQNTFTAGDIANRHTHTYNALQAAVALLICQIYKAKVFLKRVQKTKPLARDGYNSLFPLFDYS</sequence>
<protein>
    <submittedName>
        <fullName evidence="1">Uncharacterized protein</fullName>
    </submittedName>
</protein>
<dbReference type="Proteomes" id="UP000196258">
    <property type="component" value="Unassembled WGS sequence"/>
</dbReference>